<dbReference type="EMBL" id="WBOF01000001">
    <property type="protein sequence ID" value="MQS10940.1"/>
    <property type="molecule type" value="Genomic_DNA"/>
</dbReference>
<dbReference type="OrthoDB" id="3542608at2"/>
<reference evidence="3 4" key="1">
    <citation type="submission" date="2019-09" db="EMBL/GenBank/DDBJ databases">
        <title>Genome Sequences of Streptomyces kaniharaensis ATCC 21070.</title>
        <authorList>
            <person name="Zhu W."/>
            <person name="De Crecy-Lagard V."/>
            <person name="Richards N.G."/>
        </authorList>
    </citation>
    <scope>NUCLEOTIDE SEQUENCE [LARGE SCALE GENOMIC DNA]</scope>
    <source>
        <strain evidence="3 4">SF-557</strain>
    </source>
</reference>
<dbReference type="GO" id="GO:0003677">
    <property type="term" value="F:DNA binding"/>
    <property type="evidence" value="ECO:0007669"/>
    <property type="project" value="InterPro"/>
</dbReference>
<feature type="region of interest" description="Disordered" evidence="1">
    <location>
        <begin position="280"/>
        <end position="310"/>
    </location>
</feature>
<dbReference type="Gene3D" id="1.10.260.40">
    <property type="entry name" value="lambda repressor-like DNA-binding domains"/>
    <property type="match status" value="1"/>
</dbReference>
<dbReference type="SMART" id="SM00530">
    <property type="entry name" value="HTH_XRE"/>
    <property type="match status" value="1"/>
</dbReference>
<feature type="domain" description="HTH cro/C1-type" evidence="2">
    <location>
        <begin position="36"/>
        <end position="83"/>
    </location>
</feature>
<dbReference type="InterPro" id="IPR001387">
    <property type="entry name" value="Cro/C1-type_HTH"/>
</dbReference>
<feature type="compositionally biased region" description="Basic and acidic residues" evidence="1">
    <location>
        <begin position="293"/>
        <end position="310"/>
    </location>
</feature>
<sequence length="310" mass="34228">MDQRTELSEFLRSRRARLRPEDVGLPDHGTRRRVPGLRREELAQLAGVSTAYYTRLEQGHGENVSAAVLDAIARALRLGPAERDHLGRLTKPARRRSGRAAARVQQVRPALQQLLDAMEGVPAYVLGRRLDVIGWNRLGAALLGDFGAMPPEQRNMAWHVFLDPAARELYQPWEGKAADVVGILRLDAGRDPDDPRLASLIGELSVKSEDFRRLWAAHGIQDKGHGTKELRHPVVGRLSLQYETLRPAGDLEQVLVAYHAAPGSTSAESLRLLASWAATEHLAEPESQSESEPDVKPAAEGRETPSETSR</sequence>
<dbReference type="Pfam" id="PF13560">
    <property type="entry name" value="HTH_31"/>
    <property type="match status" value="1"/>
</dbReference>
<dbReference type="Pfam" id="PF17765">
    <property type="entry name" value="MLTR_LBD"/>
    <property type="match status" value="1"/>
</dbReference>
<evidence type="ECO:0000313" key="4">
    <source>
        <dbReference type="Proteomes" id="UP000450000"/>
    </source>
</evidence>
<dbReference type="SUPFAM" id="SSF47413">
    <property type="entry name" value="lambda repressor-like DNA-binding domains"/>
    <property type="match status" value="1"/>
</dbReference>
<proteinExistence type="predicted"/>
<evidence type="ECO:0000256" key="1">
    <source>
        <dbReference type="SAM" id="MobiDB-lite"/>
    </source>
</evidence>
<dbReference type="RefSeq" id="WP_153459678.1">
    <property type="nucleotide sequence ID" value="NZ_WBOF01000001.1"/>
</dbReference>
<dbReference type="Gene3D" id="3.30.450.180">
    <property type="match status" value="1"/>
</dbReference>
<dbReference type="InterPro" id="IPR041413">
    <property type="entry name" value="MLTR_LBD"/>
</dbReference>
<comment type="caution">
    <text evidence="3">The sequence shown here is derived from an EMBL/GenBank/DDBJ whole genome shotgun (WGS) entry which is preliminary data.</text>
</comment>
<evidence type="ECO:0000259" key="2">
    <source>
        <dbReference type="PROSITE" id="PS50943"/>
    </source>
</evidence>
<dbReference type="Proteomes" id="UP000450000">
    <property type="component" value="Unassembled WGS sequence"/>
</dbReference>
<dbReference type="PANTHER" id="PTHR35010">
    <property type="entry name" value="BLL4672 PROTEIN-RELATED"/>
    <property type="match status" value="1"/>
</dbReference>
<dbReference type="CDD" id="cd00093">
    <property type="entry name" value="HTH_XRE"/>
    <property type="match status" value="1"/>
</dbReference>
<organism evidence="3 4">
    <name type="scientific">Streptomyces kaniharaensis</name>
    <dbReference type="NCBI Taxonomy" id="212423"/>
    <lineage>
        <taxon>Bacteria</taxon>
        <taxon>Bacillati</taxon>
        <taxon>Actinomycetota</taxon>
        <taxon>Actinomycetes</taxon>
        <taxon>Kitasatosporales</taxon>
        <taxon>Streptomycetaceae</taxon>
        <taxon>Streptomyces</taxon>
    </lineage>
</organism>
<dbReference type="InterPro" id="IPR010982">
    <property type="entry name" value="Lambda_DNA-bd_dom_sf"/>
</dbReference>
<protein>
    <submittedName>
        <fullName evidence="3">Helix-turn-helix domain-containing protein</fullName>
    </submittedName>
</protein>
<keyword evidence="4" id="KW-1185">Reference proteome</keyword>
<dbReference type="PROSITE" id="PS50943">
    <property type="entry name" value="HTH_CROC1"/>
    <property type="match status" value="1"/>
</dbReference>
<gene>
    <name evidence="3" type="ORF">F7Q99_01255</name>
</gene>
<accession>A0A6N7KHJ3</accession>
<dbReference type="AlphaFoldDB" id="A0A6N7KHJ3"/>
<dbReference type="PANTHER" id="PTHR35010:SF2">
    <property type="entry name" value="BLL4672 PROTEIN"/>
    <property type="match status" value="1"/>
</dbReference>
<evidence type="ECO:0000313" key="3">
    <source>
        <dbReference type="EMBL" id="MQS10940.1"/>
    </source>
</evidence>
<name>A0A6N7KHJ3_9ACTN</name>